<dbReference type="AlphaFoldDB" id="K0SJ36"/>
<protein>
    <submittedName>
        <fullName evidence="2">Uncharacterized protein</fullName>
    </submittedName>
</protein>
<feature type="region of interest" description="Disordered" evidence="1">
    <location>
        <begin position="78"/>
        <end position="110"/>
    </location>
</feature>
<evidence type="ECO:0000313" key="3">
    <source>
        <dbReference type="Proteomes" id="UP000266841"/>
    </source>
</evidence>
<sequence length="504" mass="55085">MTVVRDKPHRPVTRPRSPVPSSAWDRPTARGAIFPRGHPREVKRQLFSVGRGPCRSPHSVPGPRLRWIAAEACRRDARGTRGGEGAQPGADRSGRPPGPARYRSPPSLPARRVSRPDWVFVPPRSIHRRRASAPPPVFFDSSRSDIPGLGVAHRTSRSIISFCSCTRVDALGRFESDPTLPPPHRPPGVVDRIPHLGVAPRLDAARNPWKLGRPASMAARALIHGQSPGHLPIQRAGGSRPRPPDRAVPPSASGTLRRERDRPSSSGMSHRSGAAGSGRRAGESAPRPGSSSSPLVAWVGGGQWGEAEGRKQRKFREEKVRSPETDNCPQEQAGESTTLMIPRDNRRARLLPSSALDVLGNDLIILCTSFLSADGLAQLGRTSARFGIPQAGQQRSLVNEAAHQQFRQSATDEERSRLPKYDDESDIGLHRALRQLRQPLCFDQLAGRGFRPQEHPSRVTYSGSGWWSTTAVSGHVMRGGRHFVEFSIAEHEGIPYISLGVIRP</sequence>
<name>K0SJ36_THAOC</name>
<feature type="non-terminal residue" evidence="2">
    <location>
        <position position="504"/>
    </location>
</feature>
<organism evidence="2 3">
    <name type="scientific">Thalassiosira oceanica</name>
    <name type="common">Marine diatom</name>
    <dbReference type="NCBI Taxonomy" id="159749"/>
    <lineage>
        <taxon>Eukaryota</taxon>
        <taxon>Sar</taxon>
        <taxon>Stramenopiles</taxon>
        <taxon>Ochrophyta</taxon>
        <taxon>Bacillariophyta</taxon>
        <taxon>Coscinodiscophyceae</taxon>
        <taxon>Thalassiosirophycidae</taxon>
        <taxon>Thalassiosirales</taxon>
        <taxon>Thalassiosiraceae</taxon>
        <taxon>Thalassiosira</taxon>
    </lineage>
</organism>
<evidence type="ECO:0000313" key="2">
    <source>
        <dbReference type="EMBL" id="EJK64989.1"/>
    </source>
</evidence>
<keyword evidence="3" id="KW-1185">Reference proteome</keyword>
<accession>K0SJ36</accession>
<reference evidence="2 3" key="1">
    <citation type="journal article" date="2012" name="Genome Biol.">
        <title>Genome and low-iron response of an oceanic diatom adapted to chronic iron limitation.</title>
        <authorList>
            <person name="Lommer M."/>
            <person name="Specht M."/>
            <person name="Roy A.S."/>
            <person name="Kraemer L."/>
            <person name="Andreson R."/>
            <person name="Gutowska M.A."/>
            <person name="Wolf J."/>
            <person name="Bergner S.V."/>
            <person name="Schilhabel M.B."/>
            <person name="Klostermeier U.C."/>
            <person name="Beiko R.G."/>
            <person name="Rosenstiel P."/>
            <person name="Hippler M."/>
            <person name="Laroche J."/>
        </authorList>
    </citation>
    <scope>NUCLEOTIDE SEQUENCE [LARGE SCALE GENOMIC DNA]</scope>
    <source>
        <strain evidence="2 3">CCMP1005</strain>
    </source>
</reference>
<dbReference type="EMBL" id="AGNL01016599">
    <property type="protein sequence ID" value="EJK64989.1"/>
    <property type="molecule type" value="Genomic_DNA"/>
</dbReference>
<evidence type="ECO:0000256" key="1">
    <source>
        <dbReference type="SAM" id="MobiDB-lite"/>
    </source>
</evidence>
<feature type="compositionally biased region" description="Basic and acidic residues" evidence="1">
    <location>
        <begin position="307"/>
        <end position="324"/>
    </location>
</feature>
<dbReference type="Proteomes" id="UP000266841">
    <property type="component" value="Unassembled WGS sequence"/>
</dbReference>
<comment type="caution">
    <text evidence="2">The sequence shown here is derived from an EMBL/GenBank/DDBJ whole genome shotgun (WGS) entry which is preliminary data.</text>
</comment>
<gene>
    <name evidence="2" type="ORF">THAOC_14218</name>
</gene>
<feature type="region of interest" description="Disordered" evidence="1">
    <location>
        <begin position="227"/>
        <end position="340"/>
    </location>
</feature>
<feature type="compositionally biased region" description="Polar residues" evidence="1">
    <location>
        <begin position="325"/>
        <end position="339"/>
    </location>
</feature>
<feature type="region of interest" description="Disordered" evidence="1">
    <location>
        <begin position="1"/>
        <end position="39"/>
    </location>
</feature>
<proteinExistence type="predicted"/>
<feature type="compositionally biased region" description="Low complexity" evidence="1">
    <location>
        <begin position="264"/>
        <end position="287"/>
    </location>
</feature>